<feature type="region of interest" description="Disordered" evidence="1">
    <location>
        <begin position="266"/>
        <end position="288"/>
    </location>
</feature>
<evidence type="ECO:0000313" key="2">
    <source>
        <dbReference type="EMBL" id="KAH7086279.1"/>
    </source>
</evidence>
<dbReference type="Proteomes" id="UP000813461">
    <property type="component" value="Unassembled WGS sequence"/>
</dbReference>
<accession>A0A8K0R5J0</accession>
<name>A0A8K0R5J0_9PLEO</name>
<reference evidence="2" key="1">
    <citation type="journal article" date="2021" name="Nat. Commun.">
        <title>Genetic determinants of endophytism in the Arabidopsis root mycobiome.</title>
        <authorList>
            <person name="Mesny F."/>
            <person name="Miyauchi S."/>
            <person name="Thiergart T."/>
            <person name="Pickel B."/>
            <person name="Atanasova L."/>
            <person name="Karlsson M."/>
            <person name="Huettel B."/>
            <person name="Barry K.W."/>
            <person name="Haridas S."/>
            <person name="Chen C."/>
            <person name="Bauer D."/>
            <person name="Andreopoulos W."/>
            <person name="Pangilinan J."/>
            <person name="LaButti K."/>
            <person name="Riley R."/>
            <person name="Lipzen A."/>
            <person name="Clum A."/>
            <person name="Drula E."/>
            <person name="Henrissat B."/>
            <person name="Kohler A."/>
            <person name="Grigoriev I.V."/>
            <person name="Martin F.M."/>
            <person name="Hacquard S."/>
        </authorList>
    </citation>
    <scope>NUCLEOTIDE SEQUENCE</scope>
    <source>
        <strain evidence="2">MPI-SDFR-AT-0120</strain>
    </source>
</reference>
<gene>
    <name evidence="2" type="ORF">FB567DRAFT_527584</name>
</gene>
<evidence type="ECO:0000313" key="3">
    <source>
        <dbReference type="Proteomes" id="UP000813461"/>
    </source>
</evidence>
<dbReference type="OrthoDB" id="3669832at2759"/>
<sequence length="547" mass="62244">MATIESTPSKASKNLPSESSPASLFSTEFESASREGCDAIDLQEDDKPASANRYAAPTSQHTPESRKRKAGDIAQEIEGCEDGSSDGEPQPIKLCKKKKVRVFLRSTTPERPFPQLTVIDGDDGIFRDSKKRRLNSFERSIVASAQEPERKISNMNKRLCAHTEHPAIRGGYQPLRCPSCRMKDAMKDVSNVQQHILDLGGIENCFEKSRGFPNLVRTMEKTIIGGKPRRNVNSFLYRNGNDVSYRHAKKRLVNLALELGGLRELEQTWEEEQPPEDENATHSSKKDRMQYSATNALVLYEGAIAQGTFTKLEAVSSSCGRKRGRDWEVSTDPKYPDDEREWPLAGGFHANEEQRKFIESSNVLADDKDKTETEEEDIPKRKRRRVDTNVTFNSVSYVMFQADVDELRYTIRQLPAIDPEMEDPCAQPLESQESLPETTPMNDYRTPNRTFFEMPSNKLGNLGRLPSKFQRRGRRVDNYFPGIWTAVAGREFVDTSGQSFGMDFDGYYKYNRKLQEEADEMDKEDSSEEWQDVTSDEEELSEDEGEK</sequence>
<feature type="compositionally biased region" description="Polar residues" evidence="1">
    <location>
        <begin position="1"/>
        <end position="30"/>
    </location>
</feature>
<feature type="region of interest" description="Disordered" evidence="1">
    <location>
        <begin position="516"/>
        <end position="547"/>
    </location>
</feature>
<evidence type="ECO:0000256" key="1">
    <source>
        <dbReference type="SAM" id="MobiDB-lite"/>
    </source>
</evidence>
<feature type="compositionally biased region" description="Acidic residues" evidence="1">
    <location>
        <begin position="267"/>
        <end position="278"/>
    </location>
</feature>
<proteinExistence type="predicted"/>
<protein>
    <submittedName>
        <fullName evidence="2">Uncharacterized protein</fullName>
    </submittedName>
</protein>
<dbReference type="AlphaFoldDB" id="A0A8K0R5J0"/>
<organism evidence="2 3">
    <name type="scientific">Paraphoma chrysanthemicola</name>
    <dbReference type="NCBI Taxonomy" id="798071"/>
    <lineage>
        <taxon>Eukaryota</taxon>
        <taxon>Fungi</taxon>
        <taxon>Dikarya</taxon>
        <taxon>Ascomycota</taxon>
        <taxon>Pezizomycotina</taxon>
        <taxon>Dothideomycetes</taxon>
        <taxon>Pleosporomycetidae</taxon>
        <taxon>Pleosporales</taxon>
        <taxon>Pleosporineae</taxon>
        <taxon>Phaeosphaeriaceae</taxon>
        <taxon>Paraphoma</taxon>
    </lineage>
</organism>
<keyword evidence="3" id="KW-1185">Reference proteome</keyword>
<dbReference type="EMBL" id="JAGMVJ010000011">
    <property type="protein sequence ID" value="KAH7086279.1"/>
    <property type="molecule type" value="Genomic_DNA"/>
</dbReference>
<comment type="caution">
    <text evidence="2">The sequence shown here is derived from an EMBL/GenBank/DDBJ whole genome shotgun (WGS) entry which is preliminary data.</text>
</comment>
<feature type="compositionally biased region" description="Acidic residues" evidence="1">
    <location>
        <begin position="517"/>
        <end position="547"/>
    </location>
</feature>
<feature type="region of interest" description="Disordered" evidence="1">
    <location>
        <begin position="1"/>
        <end position="91"/>
    </location>
</feature>